<dbReference type="Proteomes" id="UP000535406">
    <property type="component" value="Unassembled WGS sequence"/>
</dbReference>
<dbReference type="SUPFAM" id="SSF143011">
    <property type="entry name" value="RelE-like"/>
    <property type="match status" value="1"/>
</dbReference>
<dbReference type="RefSeq" id="WP_184146953.1">
    <property type="nucleotide sequence ID" value="NZ_JACHIK010000026.1"/>
</dbReference>
<dbReference type="InterPro" id="IPR007711">
    <property type="entry name" value="HigB-1"/>
</dbReference>
<reference evidence="1 2" key="1">
    <citation type="submission" date="2020-08" db="EMBL/GenBank/DDBJ databases">
        <title>Genomic Encyclopedia of Type Strains, Phase IV (KMG-IV): sequencing the most valuable type-strain genomes for metagenomic binning, comparative biology and taxonomic classification.</title>
        <authorList>
            <person name="Goeker M."/>
        </authorList>
    </citation>
    <scope>NUCLEOTIDE SEQUENCE [LARGE SCALE GENOMIC DNA]</scope>
    <source>
        <strain evidence="1 2">DSM 21319</strain>
    </source>
</reference>
<sequence length="93" mass="10292">MEIESIRHKALRSLVEKGRVKGVIEADRVIDMIAFIVSASSVDELGIPPNFGFHALTGDRGGVYAMTVTKNWRLTFTLADDATIADLDLEDYH</sequence>
<organism evidence="1 2">
    <name type="scientific">Shinella fusca</name>
    <dbReference type="NCBI Taxonomy" id="544480"/>
    <lineage>
        <taxon>Bacteria</taxon>
        <taxon>Pseudomonadati</taxon>
        <taxon>Pseudomonadota</taxon>
        <taxon>Alphaproteobacteria</taxon>
        <taxon>Hyphomicrobiales</taxon>
        <taxon>Rhizobiaceae</taxon>
        <taxon>Shinella</taxon>
    </lineage>
</organism>
<name>A0A7W7YZ97_9HYPH</name>
<comment type="caution">
    <text evidence="1">The sequence shown here is derived from an EMBL/GenBank/DDBJ whole genome shotgun (WGS) entry which is preliminary data.</text>
</comment>
<keyword evidence="2" id="KW-1185">Reference proteome</keyword>
<evidence type="ECO:0000313" key="2">
    <source>
        <dbReference type="Proteomes" id="UP000535406"/>
    </source>
</evidence>
<dbReference type="Gene3D" id="3.30.2310.20">
    <property type="entry name" value="RelE-like"/>
    <property type="match status" value="1"/>
</dbReference>
<dbReference type="InterPro" id="IPR035093">
    <property type="entry name" value="RelE/ParE_toxin_dom_sf"/>
</dbReference>
<dbReference type="EMBL" id="JACHIK010000026">
    <property type="protein sequence ID" value="MBB5045086.1"/>
    <property type="molecule type" value="Genomic_DNA"/>
</dbReference>
<gene>
    <name evidence="1" type="ORF">HNQ66_004514</name>
</gene>
<dbReference type="AlphaFoldDB" id="A0A7W7YZ97"/>
<proteinExistence type="predicted"/>
<protein>
    <submittedName>
        <fullName evidence="1">Proteic killer suppression protein</fullName>
    </submittedName>
</protein>
<accession>A0A7W7YZ97</accession>
<dbReference type="Pfam" id="PF05015">
    <property type="entry name" value="HigB-like_toxin"/>
    <property type="match status" value="1"/>
</dbReference>
<evidence type="ECO:0000313" key="1">
    <source>
        <dbReference type="EMBL" id="MBB5045086.1"/>
    </source>
</evidence>